<feature type="domain" description="RING-type" evidence="19">
    <location>
        <begin position="235"/>
        <end position="262"/>
    </location>
</feature>
<gene>
    <name evidence="20" type="ORF">BB559_000959</name>
</gene>
<dbReference type="GO" id="GO:0004222">
    <property type="term" value="F:metalloendopeptidase activity"/>
    <property type="evidence" value="ECO:0007669"/>
    <property type="project" value="InterPro"/>
</dbReference>
<evidence type="ECO:0000256" key="10">
    <source>
        <dbReference type="ARBA" id="ARBA00022801"/>
    </source>
</evidence>
<protein>
    <recommendedName>
        <fullName evidence="19">RING-type domain-containing protein</fullName>
    </recommendedName>
</protein>
<keyword evidence="11" id="KW-0862">Zinc</keyword>
<dbReference type="PROSITE" id="PS50089">
    <property type="entry name" value="ZF_RING_2"/>
    <property type="match status" value="1"/>
</dbReference>
<evidence type="ECO:0000313" key="20">
    <source>
        <dbReference type="EMBL" id="PVU99139.1"/>
    </source>
</evidence>
<dbReference type="Gene3D" id="1.10.510.10">
    <property type="entry name" value="Transferase(Phosphotransferase) domain 1"/>
    <property type="match status" value="1"/>
</dbReference>
<dbReference type="SUPFAM" id="SSF52025">
    <property type="entry name" value="PA domain"/>
    <property type="match status" value="1"/>
</dbReference>
<keyword evidence="5" id="KW-0507">mRNA processing</keyword>
<dbReference type="Pfam" id="PF02225">
    <property type="entry name" value="PA"/>
    <property type="match status" value="1"/>
</dbReference>
<reference evidence="20 21" key="1">
    <citation type="journal article" date="2018" name="MBio">
        <title>Comparative Genomics Reveals the Core Gene Toolbox for the Fungus-Insect Symbiosis.</title>
        <authorList>
            <person name="Wang Y."/>
            <person name="Stata M."/>
            <person name="Wang W."/>
            <person name="Stajich J.E."/>
            <person name="White M.M."/>
            <person name="Moncalvo J.M."/>
        </authorList>
    </citation>
    <scope>NUCLEOTIDE SEQUENCE [LARGE SCALE GENOMIC DNA]</scope>
    <source>
        <strain evidence="20 21">AUS-77-4</strain>
    </source>
</reference>
<dbReference type="Proteomes" id="UP000245699">
    <property type="component" value="Unassembled WGS sequence"/>
</dbReference>
<evidence type="ECO:0000256" key="7">
    <source>
        <dbReference type="ARBA" id="ARBA00022692"/>
    </source>
</evidence>
<dbReference type="SUPFAM" id="SSF57850">
    <property type="entry name" value="RING/U-box"/>
    <property type="match status" value="1"/>
</dbReference>
<evidence type="ECO:0000259" key="19">
    <source>
        <dbReference type="PROSITE" id="PS50089"/>
    </source>
</evidence>
<dbReference type="GO" id="GO:0004672">
    <property type="term" value="F:protein kinase activity"/>
    <property type="evidence" value="ECO:0007669"/>
    <property type="project" value="InterPro"/>
</dbReference>
<dbReference type="InterPro" id="IPR001841">
    <property type="entry name" value="Znf_RING"/>
</dbReference>
<keyword evidence="6" id="KW-0645">Protease</keyword>
<dbReference type="GO" id="GO:0008143">
    <property type="term" value="F:poly(A) binding"/>
    <property type="evidence" value="ECO:0007669"/>
    <property type="project" value="TreeGrafter"/>
</dbReference>
<keyword evidence="7 18" id="KW-0812">Transmembrane</keyword>
<organism evidence="20 21">
    <name type="scientific">Furculomyces boomerangus</name>
    <dbReference type="NCBI Taxonomy" id="61424"/>
    <lineage>
        <taxon>Eukaryota</taxon>
        <taxon>Fungi</taxon>
        <taxon>Fungi incertae sedis</taxon>
        <taxon>Zoopagomycota</taxon>
        <taxon>Kickxellomycotina</taxon>
        <taxon>Harpellomycetes</taxon>
        <taxon>Harpellales</taxon>
        <taxon>Harpellaceae</taxon>
        <taxon>Furculomyces</taxon>
    </lineage>
</organism>
<keyword evidence="10" id="KW-0378">Hydrolase</keyword>
<dbReference type="Pfam" id="PF01435">
    <property type="entry name" value="Peptidase_M48"/>
    <property type="match status" value="1"/>
</dbReference>
<dbReference type="STRING" id="61424.A0A2T9Z3K1"/>
<keyword evidence="17" id="KW-0863">Zinc-finger</keyword>
<evidence type="ECO:0000256" key="15">
    <source>
        <dbReference type="ARBA" id="ARBA00023054"/>
    </source>
</evidence>
<dbReference type="InterPro" id="IPR046450">
    <property type="entry name" value="PA_dom_sf"/>
</dbReference>
<dbReference type="CDD" id="cd07331">
    <property type="entry name" value="M48C_Oma1_like"/>
    <property type="match status" value="1"/>
</dbReference>
<dbReference type="InterPro" id="IPR003137">
    <property type="entry name" value="PA_domain"/>
</dbReference>
<evidence type="ECO:0000256" key="11">
    <source>
        <dbReference type="ARBA" id="ARBA00022833"/>
    </source>
</evidence>
<keyword evidence="21" id="KW-1185">Reference proteome</keyword>
<evidence type="ECO:0000256" key="9">
    <source>
        <dbReference type="ARBA" id="ARBA00022741"/>
    </source>
</evidence>
<evidence type="ECO:0000256" key="17">
    <source>
        <dbReference type="PROSITE-ProRule" id="PRU00175"/>
    </source>
</evidence>
<comment type="cofactor">
    <cofactor evidence="1">
        <name>Zn(2+)</name>
        <dbReference type="ChEBI" id="CHEBI:29105"/>
    </cofactor>
</comment>
<evidence type="ECO:0000313" key="21">
    <source>
        <dbReference type="Proteomes" id="UP000245699"/>
    </source>
</evidence>
<dbReference type="Pfam" id="PF17123">
    <property type="entry name" value="zf-RING_11"/>
    <property type="match status" value="1"/>
</dbReference>
<feature type="transmembrane region" description="Helical" evidence="18">
    <location>
        <begin position="168"/>
        <end position="198"/>
    </location>
</feature>
<evidence type="ECO:0000256" key="1">
    <source>
        <dbReference type="ARBA" id="ARBA00001947"/>
    </source>
</evidence>
<dbReference type="GO" id="GO:0006397">
    <property type="term" value="P:mRNA processing"/>
    <property type="evidence" value="ECO:0007669"/>
    <property type="project" value="UniProtKB-KW"/>
</dbReference>
<dbReference type="GO" id="GO:0000932">
    <property type="term" value="C:P-body"/>
    <property type="evidence" value="ECO:0007669"/>
    <property type="project" value="TreeGrafter"/>
</dbReference>
<keyword evidence="9" id="KW-0547">Nucleotide-binding</keyword>
<evidence type="ECO:0000256" key="14">
    <source>
        <dbReference type="ARBA" id="ARBA00023049"/>
    </source>
</evidence>
<evidence type="ECO:0000256" key="4">
    <source>
        <dbReference type="ARBA" id="ARBA00022490"/>
    </source>
</evidence>
<dbReference type="GO" id="GO:0008270">
    <property type="term" value="F:zinc ion binding"/>
    <property type="evidence" value="ECO:0007669"/>
    <property type="project" value="UniProtKB-KW"/>
</dbReference>
<dbReference type="InterPro" id="IPR011009">
    <property type="entry name" value="Kinase-like_dom_sf"/>
</dbReference>
<keyword evidence="16 18" id="KW-0472">Membrane</keyword>
<evidence type="ECO:0000256" key="13">
    <source>
        <dbReference type="ARBA" id="ARBA00022989"/>
    </source>
</evidence>
<dbReference type="GO" id="GO:0016020">
    <property type="term" value="C:membrane"/>
    <property type="evidence" value="ECO:0007669"/>
    <property type="project" value="UniProtKB-SubCell"/>
</dbReference>
<comment type="subcellular location">
    <subcellularLocation>
        <location evidence="3">Cytoplasm</location>
    </subcellularLocation>
    <subcellularLocation>
        <location evidence="2">Membrane</location>
    </subcellularLocation>
</comment>
<evidence type="ECO:0000256" key="8">
    <source>
        <dbReference type="ARBA" id="ARBA00022723"/>
    </source>
</evidence>
<comment type="caution">
    <text evidence="20">The sequence shown here is derived from an EMBL/GenBank/DDBJ whole genome shotgun (WGS) entry which is preliminary data.</text>
</comment>
<dbReference type="AlphaFoldDB" id="A0A2T9Z3K1"/>
<dbReference type="InterPro" id="IPR041332">
    <property type="entry name" value="Pan3_CK"/>
</dbReference>
<proteinExistence type="predicted"/>
<dbReference type="OrthoDB" id="7464992at2759"/>
<dbReference type="PANTHER" id="PTHR12272:SF11">
    <property type="entry name" value="PAN2-PAN3 DEADENYLATION COMPLEX SUBUNIT PAN3"/>
    <property type="match status" value="1"/>
</dbReference>
<evidence type="ECO:0000256" key="2">
    <source>
        <dbReference type="ARBA" id="ARBA00004370"/>
    </source>
</evidence>
<dbReference type="Gene3D" id="3.30.2010.10">
    <property type="entry name" value="Metalloproteases ('zincins'), catalytic domain"/>
    <property type="match status" value="1"/>
</dbReference>
<dbReference type="Gene3D" id="3.50.30.30">
    <property type="match status" value="1"/>
</dbReference>
<dbReference type="SMART" id="SM00220">
    <property type="entry name" value="S_TKc"/>
    <property type="match status" value="1"/>
</dbReference>
<evidence type="ECO:0000256" key="3">
    <source>
        <dbReference type="ARBA" id="ARBA00004496"/>
    </source>
</evidence>
<keyword evidence="14" id="KW-0482">Metalloprotease</keyword>
<dbReference type="Pfam" id="PF18101">
    <property type="entry name" value="Pan3_CK"/>
    <property type="match status" value="1"/>
</dbReference>
<keyword evidence="8" id="KW-0479">Metal-binding</keyword>
<dbReference type="InterPro" id="IPR000719">
    <property type="entry name" value="Prot_kinase_dom"/>
</dbReference>
<dbReference type="SUPFAM" id="SSF56112">
    <property type="entry name" value="Protein kinase-like (PK-like)"/>
    <property type="match status" value="1"/>
</dbReference>
<dbReference type="SMART" id="SM00184">
    <property type="entry name" value="RING"/>
    <property type="match status" value="1"/>
</dbReference>
<evidence type="ECO:0000256" key="6">
    <source>
        <dbReference type="ARBA" id="ARBA00022670"/>
    </source>
</evidence>
<dbReference type="Pfam" id="PF00069">
    <property type="entry name" value="Pkinase"/>
    <property type="match status" value="1"/>
</dbReference>
<dbReference type="GO" id="GO:0000289">
    <property type="term" value="P:nuclear-transcribed mRNA poly(A) tail shortening"/>
    <property type="evidence" value="ECO:0007669"/>
    <property type="project" value="InterPro"/>
</dbReference>
<evidence type="ECO:0000256" key="12">
    <source>
        <dbReference type="ARBA" id="ARBA00022840"/>
    </source>
</evidence>
<dbReference type="InterPro" id="IPR030844">
    <property type="entry name" value="PAN3"/>
</dbReference>
<dbReference type="GO" id="GO:0006508">
    <property type="term" value="P:proteolysis"/>
    <property type="evidence" value="ECO:0007669"/>
    <property type="project" value="UniProtKB-KW"/>
</dbReference>
<keyword evidence="15" id="KW-0175">Coiled coil</keyword>
<dbReference type="Gene3D" id="3.30.40.10">
    <property type="entry name" value="Zinc/RING finger domain, C3HC4 (zinc finger)"/>
    <property type="match status" value="1"/>
</dbReference>
<sequence length="1117" mass="124824">MFPLIVATIIGLYMYKTNGMLILLENNRTFVDQKAAFGPTVGSSGITGQLFLIGKSIPGDEYGCLQTDEIYPKPENWIALVKRGKCPFVQKVRNMQTYGASAVVVADPIQDHPIIMYSTGNVSDVKIYSTFITRSVYNVVLEEFDIDSKEVMIKLDDDDGPEPQVHSLLFMVTLLEILILALAIPGIFFMLALLSFWLKNRQQRIRDLAPVSIVSSLPIKPFSKAKLLEESDIKCPICLEEYVDNDDLRVLPCNHEFHTGCIGIGSKSFGRISPKDLSRFYRNNNKQYIRFKNSGPQFYEKKSFYYVAGSFGVLGYFYYKMHEDTVSYTGRKRFISISKSTENKISEQAYNQTMQEYGSSIISRNHPIHKKVESVARRIIKAAGADDSSWEVYVVNNNQPNAFVIPNGKIFVFTGILPIADNEDALAAVLGHEVAHVLARHSSEKISKAGVVSMLYALLSLFIDPGIGALTKNLSTLVLELPNSRKCESEADYIGLMLAAKACYKPEAMIEFWRRMSTIDPCSSSFLSTHPSNKNRIDNIKKWIPEANTKGEMAGCNTMGSFNIFSRGFSNKSNLNMEKGKSKLNPESAVFLPSKNKAPRQKPNLATGIQKISLNTSAPKYTPKNPPQKTSPKMKIDVQSAKVGISSSVFPGNAMALPPETNDSISPLKIDAPPITNNSVPIRNVASFNPNVTESSESAKKSEPKVVLKQYERTVDDFYTKKDLRDRLERIQLDKYTFIDTNVPQSIHFYQSITPIDPPGPMYGLEMHGLKASLYKAFSTMDGNSYCIHRIHDCRILSPKSLSILEILIKIKHPNIVPIYEAFTTHAFGDNSLCLVYEYYPDATTVGNNLSLGKQTTMLETQAWSLLFQILSALKTIHSNGISQMILDVFSVVSVGPDRYKVGWLGLGNILFKQATEIPSINQRKDLSNLGVLLLALLSKNLNVMTNISESLNSVQMVYSSEMYKVVSTLISNADVSLEMILTSHSTRLLAELDSANKIKDEFQESLSLELSNGRLCRLMTKLNFINGRPELKSDLRWSETGDRYLISLFYGYVFHQVDKNGGPVVDMAHVIYNLNKLDAGSAEHVLLTSKDEKTCLIVTYLDLKKCIELAYGELVN</sequence>
<evidence type="ECO:0000256" key="16">
    <source>
        <dbReference type="ARBA" id="ARBA00023136"/>
    </source>
</evidence>
<accession>A0A2T9Z3K1</accession>
<dbReference type="Gene3D" id="1.10.287.3700">
    <property type="match status" value="1"/>
</dbReference>
<evidence type="ECO:0000256" key="5">
    <source>
        <dbReference type="ARBA" id="ARBA00022664"/>
    </source>
</evidence>
<keyword evidence="4" id="KW-0963">Cytoplasm</keyword>
<dbReference type="GO" id="GO:0031251">
    <property type="term" value="C:PAN complex"/>
    <property type="evidence" value="ECO:0007669"/>
    <property type="project" value="InterPro"/>
</dbReference>
<keyword evidence="12" id="KW-0067">ATP-binding</keyword>
<dbReference type="EMBL" id="MBFT01000051">
    <property type="protein sequence ID" value="PVU99139.1"/>
    <property type="molecule type" value="Genomic_DNA"/>
</dbReference>
<keyword evidence="13 18" id="KW-1133">Transmembrane helix</keyword>
<dbReference type="GO" id="GO:0005524">
    <property type="term" value="F:ATP binding"/>
    <property type="evidence" value="ECO:0007669"/>
    <property type="project" value="UniProtKB-KW"/>
</dbReference>
<dbReference type="InterPro" id="IPR001915">
    <property type="entry name" value="Peptidase_M48"/>
</dbReference>
<evidence type="ECO:0000256" key="18">
    <source>
        <dbReference type="SAM" id="Phobius"/>
    </source>
</evidence>
<dbReference type="InterPro" id="IPR013083">
    <property type="entry name" value="Znf_RING/FYVE/PHD"/>
</dbReference>
<dbReference type="PANTHER" id="PTHR12272">
    <property type="entry name" value="DEADENYLATION COMPLEX SUBUNIT PAN3"/>
    <property type="match status" value="1"/>
</dbReference>
<name>A0A2T9Z3K1_9FUNG</name>
<dbReference type="Gene3D" id="1.20.5.5160">
    <property type="match status" value="1"/>
</dbReference>